<dbReference type="EMBL" id="GG699050">
    <property type="protein sequence ID" value="EEU33461.1"/>
    <property type="molecule type" value="Genomic_DNA"/>
</dbReference>
<proteinExistence type="predicted"/>
<dbReference type="VEuPathDB" id="FungiDB:NECHADRAFT_56630"/>
<dbReference type="PANTHER" id="PTHR10622">
    <property type="entry name" value="HET DOMAIN-CONTAINING PROTEIN"/>
    <property type="match status" value="1"/>
</dbReference>
<accession>C7ZR97</accession>
<dbReference type="KEGG" id="nhe:NECHADRAFT_56630"/>
<dbReference type="HOGENOM" id="CLU_2838158_0_0_1"/>
<evidence type="ECO:0000313" key="2">
    <source>
        <dbReference type="Proteomes" id="UP000005206"/>
    </source>
</evidence>
<sequence length="66" mass="7295">IASIIGTNVSFITGKSLADVSVALKISWLSRGVTKRVKDVIYCILRIFSINMPFLYSKGINIFVCL</sequence>
<feature type="non-terminal residue" evidence="1">
    <location>
        <position position="1"/>
    </location>
</feature>
<dbReference type="PANTHER" id="PTHR10622:SF10">
    <property type="entry name" value="HET DOMAIN-CONTAINING PROTEIN"/>
    <property type="match status" value="1"/>
</dbReference>
<dbReference type="RefSeq" id="XP_003039174.1">
    <property type="nucleotide sequence ID" value="XM_003039128.1"/>
</dbReference>
<dbReference type="InParanoid" id="C7ZR97"/>
<gene>
    <name evidence="1" type="ORF">NECHADRAFT_56630</name>
</gene>
<dbReference type="STRING" id="660122.C7ZR97"/>
<reference evidence="1 2" key="1">
    <citation type="journal article" date="2009" name="PLoS Genet.">
        <title>The genome of Nectria haematococca: contribution of supernumerary chromosomes to gene expansion.</title>
        <authorList>
            <person name="Coleman J.J."/>
            <person name="Rounsley S.D."/>
            <person name="Rodriguez-Carres M."/>
            <person name="Kuo A."/>
            <person name="Wasmann C.C."/>
            <person name="Grimwood J."/>
            <person name="Schmutz J."/>
            <person name="Taga M."/>
            <person name="White G.J."/>
            <person name="Zhou S."/>
            <person name="Schwartz D.C."/>
            <person name="Freitag M."/>
            <person name="Ma L.J."/>
            <person name="Danchin E.G."/>
            <person name="Henrissat B."/>
            <person name="Coutinho P.M."/>
            <person name="Nelson D.R."/>
            <person name="Straney D."/>
            <person name="Napoli C.A."/>
            <person name="Barker B.M."/>
            <person name="Gribskov M."/>
            <person name="Rep M."/>
            <person name="Kroken S."/>
            <person name="Molnar I."/>
            <person name="Rensing C."/>
            <person name="Kennell J.C."/>
            <person name="Zamora J."/>
            <person name="Farman M.L."/>
            <person name="Selker E.U."/>
            <person name="Salamov A."/>
            <person name="Shapiro H."/>
            <person name="Pangilinan J."/>
            <person name="Lindquist E."/>
            <person name="Lamers C."/>
            <person name="Grigoriev I.V."/>
            <person name="Geiser D.M."/>
            <person name="Covert S.F."/>
            <person name="Temporini E."/>
            <person name="Vanetten H.D."/>
        </authorList>
    </citation>
    <scope>NUCLEOTIDE SEQUENCE [LARGE SCALE GENOMIC DNA]</scope>
    <source>
        <strain evidence="2">ATCC MYA-4622 / CBS 123669 / FGSC 9596 / NRRL 45880 / 77-13-4</strain>
    </source>
</reference>
<keyword evidence="2" id="KW-1185">Reference proteome</keyword>
<organism evidence="1 2">
    <name type="scientific">Fusarium vanettenii (strain ATCC MYA-4622 / CBS 123669 / FGSC 9596 / NRRL 45880 / 77-13-4)</name>
    <name type="common">Fusarium solani subsp. pisi</name>
    <dbReference type="NCBI Taxonomy" id="660122"/>
    <lineage>
        <taxon>Eukaryota</taxon>
        <taxon>Fungi</taxon>
        <taxon>Dikarya</taxon>
        <taxon>Ascomycota</taxon>
        <taxon>Pezizomycotina</taxon>
        <taxon>Sordariomycetes</taxon>
        <taxon>Hypocreomycetidae</taxon>
        <taxon>Hypocreales</taxon>
        <taxon>Nectriaceae</taxon>
        <taxon>Fusarium</taxon>
        <taxon>Fusarium solani species complex</taxon>
        <taxon>Fusarium vanettenii</taxon>
    </lineage>
</organism>
<dbReference type="GeneID" id="9666696"/>
<dbReference type="Proteomes" id="UP000005206">
    <property type="component" value="Unassembled WGS sequence"/>
</dbReference>
<name>C7ZR97_FUSV7</name>
<dbReference type="OrthoDB" id="194358at2759"/>
<dbReference type="AlphaFoldDB" id="C7ZR97"/>
<evidence type="ECO:0000313" key="1">
    <source>
        <dbReference type="EMBL" id="EEU33461.1"/>
    </source>
</evidence>
<protein>
    <submittedName>
        <fullName evidence="1">Uncharacterized protein</fullName>
    </submittedName>
</protein>